<reference evidence="8 9" key="1">
    <citation type="submission" date="2019-10" db="EMBL/GenBank/DDBJ databases">
        <authorList>
            <person name="Palmer J.M."/>
        </authorList>
    </citation>
    <scope>NUCLEOTIDE SEQUENCE [LARGE SCALE GENOMIC DNA]</scope>
    <source>
        <strain evidence="8 9">TWF694</strain>
    </source>
</reference>
<keyword evidence="5" id="KW-0496">Mitochondrion</keyword>
<feature type="transmembrane region" description="Helical" evidence="7">
    <location>
        <begin position="85"/>
        <end position="104"/>
    </location>
</feature>
<organism evidence="8 9">
    <name type="scientific">Orbilia ellipsospora</name>
    <dbReference type="NCBI Taxonomy" id="2528407"/>
    <lineage>
        <taxon>Eukaryota</taxon>
        <taxon>Fungi</taxon>
        <taxon>Dikarya</taxon>
        <taxon>Ascomycota</taxon>
        <taxon>Pezizomycotina</taxon>
        <taxon>Orbiliomycetes</taxon>
        <taxon>Orbiliales</taxon>
        <taxon>Orbiliaceae</taxon>
        <taxon>Orbilia</taxon>
    </lineage>
</organism>
<evidence type="ECO:0000256" key="1">
    <source>
        <dbReference type="ARBA" id="ARBA00004448"/>
    </source>
</evidence>
<dbReference type="EMBL" id="JAVHJO010000005">
    <property type="protein sequence ID" value="KAK6540304.1"/>
    <property type="molecule type" value="Genomic_DNA"/>
</dbReference>
<evidence type="ECO:0000313" key="9">
    <source>
        <dbReference type="Proteomes" id="UP001365542"/>
    </source>
</evidence>
<name>A0AAV9XEL7_9PEZI</name>
<proteinExistence type="predicted"/>
<evidence type="ECO:0000256" key="3">
    <source>
        <dbReference type="ARBA" id="ARBA00022792"/>
    </source>
</evidence>
<evidence type="ECO:0000256" key="4">
    <source>
        <dbReference type="ARBA" id="ARBA00022989"/>
    </source>
</evidence>
<dbReference type="GO" id="GO:0005743">
    <property type="term" value="C:mitochondrial inner membrane"/>
    <property type="evidence" value="ECO:0007669"/>
    <property type="project" value="UniProtKB-SubCell"/>
</dbReference>
<dbReference type="GO" id="GO:0045271">
    <property type="term" value="C:respiratory chain complex I"/>
    <property type="evidence" value="ECO:0007669"/>
    <property type="project" value="InterPro"/>
</dbReference>
<comment type="caution">
    <text evidence="8">The sequence shown here is derived from an EMBL/GenBank/DDBJ whole genome shotgun (WGS) entry which is preliminary data.</text>
</comment>
<dbReference type="PANTHER" id="PTHR21382:SF1">
    <property type="entry name" value="NADH DEHYDROGENASE [UBIQUINONE] 1 ALPHA SUBCOMPLEX SUBUNIT 11"/>
    <property type="match status" value="1"/>
</dbReference>
<dbReference type="Proteomes" id="UP001365542">
    <property type="component" value="Unassembled WGS sequence"/>
</dbReference>
<keyword evidence="4 7" id="KW-1133">Transmembrane helix</keyword>
<keyword evidence="2 7" id="KW-0812">Transmembrane</keyword>
<keyword evidence="9" id="KW-1185">Reference proteome</keyword>
<dbReference type="InterPro" id="IPR039205">
    <property type="entry name" value="NDUFA11"/>
</dbReference>
<feature type="transmembrane region" description="Helical" evidence="7">
    <location>
        <begin position="110"/>
        <end position="129"/>
    </location>
</feature>
<feature type="transmembrane region" description="Helical" evidence="7">
    <location>
        <begin position="52"/>
        <end position="73"/>
    </location>
</feature>
<keyword evidence="6 7" id="KW-0472">Membrane</keyword>
<dbReference type="PANTHER" id="PTHR21382">
    <property type="entry name" value="NADH-UBIQUINONE OXIDOREDUCTASE SUBUNIT"/>
    <property type="match status" value="1"/>
</dbReference>
<evidence type="ECO:0000313" key="8">
    <source>
        <dbReference type="EMBL" id="KAK6540304.1"/>
    </source>
</evidence>
<evidence type="ECO:0000256" key="6">
    <source>
        <dbReference type="ARBA" id="ARBA00023136"/>
    </source>
</evidence>
<accession>A0AAV9XEL7</accession>
<dbReference type="AlphaFoldDB" id="A0AAV9XEL7"/>
<keyword evidence="3" id="KW-0999">Mitochondrion inner membrane</keyword>
<dbReference type="Pfam" id="PF02466">
    <property type="entry name" value="Tim17"/>
    <property type="match status" value="1"/>
</dbReference>
<evidence type="ECO:0000256" key="7">
    <source>
        <dbReference type="SAM" id="Phobius"/>
    </source>
</evidence>
<protein>
    <submittedName>
        <fullName evidence="8">Uncharacterized protein</fullName>
    </submittedName>
</protein>
<comment type="subcellular location">
    <subcellularLocation>
        <location evidence="1">Mitochondrion inner membrane</location>
        <topology evidence="1">Multi-pass membrane protein</topology>
    </subcellularLocation>
</comment>
<gene>
    <name evidence="8" type="ORF">TWF694_009111</name>
</gene>
<dbReference type="GO" id="GO:0006120">
    <property type="term" value="P:mitochondrial electron transport, NADH to ubiquinone"/>
    <property type="evidence" value="ECO:0007669"/>
    <property type="project" value="InterPro"/>
</dbReference>
<evidence type="ECO:0000256" key="2">
    <source>
        <dbReference type="ARBA" id="ARBA00022692"/>
    </source>
</evidence>
<evidence type="ECO:0000256" key="5">
    <source>
        <dbReference type="ARBA" id="ARBA00023128"/>
    </source>
</evidence>
<sequence length="200" mass="21509">MADHSHSDDGPYHPKNAIGSTMNAVLLTGGAGLVVSGVQNTLAKENRGFLGLFTRTGSTIGLFALMGGTYAFVKDASANIREKDDTWNTALGGLFAGALVGIPTGRLPRVLGFGAGLSILLATFEYSGAHFRGNRWKEHVDEVARKDEIRTTRRRPFEETIAEIGEGRGIYGPGYAERRAALLKAKYNIDVPVTPEKPYA</sequence>